<dbReference type="InterPro" id="IPR013087">
    <property type="entry name" value="Znf_C2H2_type"/>
</dbReference>
<evidence type="ECO:0000256" key="3">
    <source>
        <dbReference type="ARBA" id="ARBA00022833"/>
    </source>
</evidence>
<keyword evidence="6" id="KW-0539">Nucleus</keyword>
<feature type="domain" description="C2H2-type" evidence="9">
    <location>
        <begin position="10"/>
        <end position="37"/>
    </location>
</feature>
<reference evidence="11" key="1">
    <citation type="submission" date="2020-06" db="EMBL/GenBank/DDBJ databases">
        <title>A chromosome-scale genome assembly of Talaromyces rugulosus W13939.</title>
        <authorList>
            <person name="Wang B."/>
            <person name="Guo L."/>
            <person name="Ye K."/>
            <person name="Wang L."/>
        </authorList>
    </citation>
    <scope>NUCLEOTIDE SEQUENCE [LARGE SCALE GENOMIC DNA]</scope>
    <source>
        <strain evidence="11">W13939</strain>
    </source>
</reference>
<keyword evidence="3" id="KW-0862">Zinc</keyword>
<evidence type="ECO:0000256" key="5">
    <source>
        <dbReference type="ARBA" id="ARBA00023163"/>
    </source>
</evidence>
<evidence type="ECO:0000256" key="6">
    <source>
        <dbReference type="ARBA" id="ARBA00023242"/>
    </source>
</evidence>
<organism evidence="10 11">
    <name type="scientific">Talaromyces rugulosus</name>
    <name type="common">Penicillium rugulosum</name>
    <dbReference type="NCBI Taxonomy" id="121627"/>
    <lineage>
        <taxon>Eukaryota</taxon>
        <taxon>Fungi</taxon>
        <taxon>Dikarya</taxon>
        <taxon>Ascomycota</taxon>
        <taxon>Pezizomycotina</taxon>
        <taxon>Eurotiomycetes</taxon>
        <taxon>Eurotiomycetidae</taxon>
        <taxon>Eurotiales</taxon>
        <taxon>Trichocomaceae</taxon>
        <taxon>Talaromyces</taxon>
        <taxon>Talaromyces sect. Islandici</taxon>
    </lineage>
</organism>
<evidence type="ECO:0000256" key="4">
    <source>
        <dbReference type="ARBA" id="ARBA00023015"/>
    </source>
</evidence>
<feature type="region of interest" description="Disordered" evidence="8">
    <location>
        <begin position="425"/>
        <end position="453"/>
    </location>
</feature>
<evidence type="ECO:0000259" key="9">
    <source>
        <dbReference type="PROSITE" id="PS50157"/>
    </source>
</evidence>
<dbReference type="InterPro" id="IPR036236">
    <property type="entry name" value="Znf_C2H2_sf"/>
</dbReference>
<keyword evidence="11" id="KW-1185">Reference proteome</keyword>
<dbReference type="FunFam" id="3.30.160.60:FF:002343">
    <property type="entry name" value="Zinc finger protein 33A"/>
    <property type="match status" value="1"/>
</dbReference>
<evidence type="ECO:0000256" key="1">
    <source>
        <dbReference type="ARBA" id="ARBA00022723"/>
    </source>
</evidence>
<sequence>MPNRRARKERVCSWCSQSFTKDEHLARHVRSHTKEKPFSCSSCGKSFTRHDSLLRHARSHVDGQRLPTPLYQSTQKDVPETAENSVSTLLNSPAMDTAINKSSNRSRLNAARAESLPHSSPSMYNSHTAHPLPCDYSTLGLTGMSDWVESTLSHSIEGSSSVENAPGLGRLETARIDPSTPWMISPSQQIPGWLVGDDFDMNALNAQIFPSSFSMDSFEWSNDGFLPGALTPHVNDVVVQRPKASDLAEPRDEYIRRHWFTHLGTDKSGYITPDPMNEPTAVDERYRENLSRELQQRVVNEPLPSTDFLWARRQNMFQQKTPDTYPGNLVEPDMESLWRRWIHNEEKRRYLAQALLSYGCSSDFLMSSVAVGLRIHDAELAELLMVEPYLRGTSSQRPKIEHDIIWTAPTANDWTCAIKEHGYSNSPNSTYQVSSIDQRPRDNTRNNPSRPPPPFAIYALLEENISRIMESSDVPSLKDNSEEFIQPLIHIYNEQLSKKMDGDPFSLKALWHSVFISLYSDMNMLECAVGRDGFDEAQAQNRHAISWASSADGHRCATHAALILRHLQRIPVGEEPAIHVPRLLYRVSIVWYAYTRFGRDDSRSLSPVELDFIELNKIGIDGQRTLFAANGFKKARPTTSESSTLFQAIDLLERLGHWGISQKIASMISILVHGKQNNE</sequence>
<dbReference type="AlphaFoldDB" id="A0A7H8R521"/>
<name>A0A7H8R521_TALRU</name>
<dbReference type="PANTHER" id="PTHR47660">
    <property type="entry name" value="TRANSCRIPTION FACTOR WITH C2H2 AND ZN(2)-CYS(6) DNA BINDING DOMAIN (EUROFUNG)-RELATED-RELATED"/>
    <property type="match status" value="1"/>
</dbReference>
<gene>
    <name evidence="10" type="ORF">TRUGW13939_08600</name>
</gene>
<dbReference type="PROSITE" id="PS00028">
    <property type="entry name" value="ZINC_FINGER_C2H2_1"/>
    <property type="match status" value="2"/>
</dbReference>
<dbReference type="SMART" id="SM00355">
    <property type="entry name" value="ZnF_C2H2"/>
    <property type="match status" value="2"/>
</dbReference>
<dbReference type="SUPFAM" id="SSF57667">
    <property type="entry name" value="beta-beta-alpha zinc fingers"/>
    <property type="match status" value="1"/>
</dbReference>
<dbReference type="GO" id="GO:0008270">
    <property type="term" value="F:zinc ion binding"/>
    <property type="evidence" value="ECO:0007669"/>
    <property type="project" value="UniProtKB-KW"/>
</dbReference>
<dbReference type="Gene3D" id="3.30.160.60">
    <property type="entry name" value="Classic Zinc Finger"/>
    <property type="match status" value="2"/>
</dbReference>
<proteinExistence type="predicted"/>
<dbReference type="RefSeq" id="XP_035347626.1">
    <property type="nucleotide sequence ID" value="XM_035491733.1"/>
</dbReference>
<feature type="domain" description="C2H2-type" evidence="9">
    <location>
        <begin position="38"/>
        <end position="65"/>
    </location>
</feature>
<keyword evidence="2 7" id="KW-0863">Zinc-finger</keyword>
<evidence type="ECO:0000256" key="2">
    <source>
        <dbReference type="ARBA" id="ARBA00022771"/>
    </source>
</evidence>
<dbReference type="PROSITE" id="PS50157">
    <property type="entry name" value="ZINC_FINGER_C2H2_2"/>
    <property type="match status" value="2"/>
</dbReference>
<dbReference type="EMBL" id="CP055902">
    <property type="protein sequence ID" value="QKX61452.1"/>
    <property type="molecule type" value="Genomic_DNA"/>
</dbReference>
<evidence type="ECO:0000313" key="11">
    <source>
        <dbReference type="Proteomes" id="UP000509510"/>
    </source>
</evidence>
<dbReference type="Pfam" id="PF00096">
    <property type="entry name" value="zf-C2H2"/>
    <property type="match status" value="1"/>
</dbReference>
<keyword evidence="1" id="KW-0479">Metal-binding</keyword>
<dbReference type="GeneID" id="55996088"/>
<protein>
    <recommendedName>
        <fullName evidence="9">C2H2-type domain-containing protein</fullName>
    </recommendedName>
</protein>
<feature type="region of interest" description="Disordered" evidence="8">
    <location>
        <begin position="101"/>
        <end position="124"/>
    </location>
</feature>
<keyword evidence="4" id="KW-0805">Transcription regulation</keyword>
<evidence type="ECO:0000313" key="10">
    <source>
        <dbReference type="EMBL" id="QKX61452.1"/>
    </source>
</evidence>
<dbReference type="Proteomes" id="UP000509510">
    <property type="component" value="Chromosome V"/>
</dbReference>
<keyword evidence="5" id="KW-0804">Transcription</keyword>
<accession>A0A7H8R521</accession>
<evidence type="ECO:0000256" key="8">
    <source>
        <dbReference type="SAM" id="MobiDB-lite"/>
    </source>
</evidence>
<dbReference type="OrthoDB" id="10018191at2759"/>
<dbReference type="KEGG" id="trg:TRUGW13939_08600"/>
<evidence type="ECO:0000256" key="7">
    <source>
        <dbReference type="PROSITE-ProRule" id="PRU00042"/>
    </source>
</evidence>
<feature type="compositionally biased region" description="Polar residues" evidence="8">
    <location>
        <begin position="425"/>
        <end position="437"/>
    </location>
</feature>